<evidence type="ECO:0000313" key="2">
    <source>
        <dbReference type="EMBL" id="KAF2500905.1"/>
    </source>
</evidence>
<dbReference type="AlphaFoldDB" id="A0A6A6R7Y0"/>
<dbReference type="EMBL" id="MU004182">
    <property type="protein sequence ID" value="KAF2500905.1"/>
    <property type="molecule type" value="Genomic_DNA"/>
</dbReference>
<feature type="region of interest" description="Disordered" evidence="1">
    <location>
        <begin position="26"/>
        <end position="58"/>
    </location>
</feature>
<dbReference type="Proteomes" id="UP000799750">
    <property type="component" value="Unassembled WGS sequence"/>
</dbReference>
<sequence length="284" mass="31746">MLGLLTPDTNTSVQLRYNFAMLSHDPGKASGSTDASNEGSRDESQSSSTTPNLAPRGPLERSAAFFTAGVKPLSRSTLYADSILWDKTYDPYMPTLPPSQSYSDRLRNMAEAYAAEESKLQAMRACEYKPSCPESEGKRARSLCNAHETLAELRKRLRLDPTAQNQLFSIFIDVAVNAVVVTESGLPAPELEDRLLRWTYSLLDASSFKQFGSVNSFEGLLLALAKLLQDSLIRDPSDFDHYDRISEFVLEHGEEYHYDAIDSVHKILKLQRNRIPSPVSRHIP</sequence>
<proteinExistence type="predicted"/>
<evidence type="ECO:0000313" key="3">
    <source>
        <dbReference type="Proteomes" id="UP000799750"/>
    </source>
</evidence>
<name>A0A6A6R7Y0_9PEZI</name>
<dbReference type="OrthoDB" id="10505477at2759"/>
<organism evidence="2 3">
    <name type="scientific">Lophium mytilinum</name>
    <dbReference type="NCBI Taxonomy" id="390894"/>
    <lineage>
        <taxon>Eukaryota</taxon>
        <taxon>Fungi</taxon>
        <taxon>Dikarya</taxon>
        <taxon>Ascomycota</taxon>
        <taxon>Pezizomycotina</taxon>
        <taxon>Dothideomycetes</taxon>
        <taxon>Pleosporomycetidae</taxon>
        <taxon>Mytilinidiales</taxon>
        <taxon>Mytilinidiaceae</taxon>
        <taxon>Lophium</taxon>
    </lineage>
</organism>
<protein>
    <submittedName>
        <fullName evidence="2">Uncharacterized protein</fullName>
    </submittedName>
</protein>
<evidence type="ECO:0000256" key="1">
    <source>
        <dbReference type="SAM" id="MobiDB-lite"/>
    </source>
</evidence>
<accession>A0A6A6R7Y0</accession>
<reference evidence="2" key="1">
    <citation type="journal article" date="2020" name="Stud. Mycol.">
        <title>101 Dothideomycetes genomes: a test case for predicting lifestyles and emergence of pathogens.</title>
        <authorList>
            <person name="Haridas S."/>
            <person name="Albert R."/>
            <person name="Binder M."/>
            <person name="Bloem J."/>
            <person name="Labutti K."/>
            <person name="Salamov A."/>
            <person name="Andreopoulos B."/>
            <person name="Baker S."/>
            <person name="Barry K."/>
            <person name="Bills G."/>
            <person name="Bluhm B."/>
            <person name="Cannon C."/>
            <person name="Castanera R."/>
            <person name="Culley D."/>
            <person name="Daum C."/>
            <person name="Ezra D."/>
            <person name="Gonzalez J."/>
            <person name="Henrissat B."/>
            <person name="Kuo A."/>
            <person name="Liang C."/>
            <person name="Lipzen A."/>
            <person name="Lutzoni F."/>
            <person name="Magnuson J."/>
            <person name="Mondo S."/>
            <person name="Nolan M."/>
            <person name="Ohm R."/>
            <person name="Pangilinan J."/>
            <person name="Park H.-J."/>
            <person name="Ramirez L."/>
            <person name="Alfaro M."/>
            <person name="Sun H."/>
            <person name="Tritt A."/>
            <person name="Yoshinaga Y."/>
            <person name="Zwiers L.-H."/>
            <person name="Turgeon B."/>
            <person name="Goodwin S."/>
            <person name="Spatafora J."/>
            <person name="Crous P."/>
            <person name="Grigoriev I."/>
        </authorList>
    </citation>
    <scope>NUCLEOTIDE SEQUENCE</scope>
    <source>
        <strain evidence="2">CBS 269.34</strain>
    </source>
</reference>
<gene>
    <name evidence="2" type="ORF">BU16DRAFT_555418</name>
</gene>
<keyword evidence="3" id="KW-1185">Reference proteome</keyword>